<dbReference type="EMBL" id="JAPWTJ010000029">
    <property type="protein sequence ID" value="KAJ8984659.1"/>
    <property type="molecule type" value="Genomic_DNA"/>
</dbReference>
<accession>A0ABQ9K3C3</accession>
<evidence type="ECO:0000256" key="6">
    <source>
        <dbReference type="ARBA" id="ARBA00023277"/>
    </source>
</evidence>
<protein>
    <recommendedName>
        <fullName evidence="4">Galactose mutarotase</fullName>
    </recommendedName>
    <alternativeName>
        <fullName evidence="7">Aldose 1-epimerase</fullName>
    </alternativeName>
</protein>
<proteinExistence type="inferred from homology"/>
<comment type="similarity">
    <text evidence="3">Belongs to the aldose epimerase family.</text>
</comment>
<dbReference type="InterPro" id="IPR008183">
    <property type="entry name" value="Aldose_1/G6P_1-epimerase"/>
</dbReference>
<evidence type="ECO:0000256" key="5">
    <source>
        <dbReference type="ARBA" id="ARBA00023235"/>
    </source>
</evidence>
<evidence type="ECO:0000256" key="8">
    <source>
        <dbReference type="ARBA" id="ARBA00045743"/>
    </source>
</evidence>
<dbReference type="PANTHER" id="PTHR10091:SF0">
    <property type="entry name" value="GALACTOSE MUTAROTASE"/>
    <property type="match status" value="1"/>
</dbReference>
<evidence type="ECO:0000256" key="3">
    <source>
        <dbReference type="ARBA" id="ARBA00006206"/>
    </source>
</evidence>
<dbReference type="PANTHER" id="PTHR10091">
    <property type="entry name" value="ALDOSE-1-EPIMERASE"/>
    <property type="match status" value="1"/>
</dbReference>
<evidence type="ECO:0000256" key="1">
    <source>
        <dbReference type="ARBA" id="ARBA00001712"/>
    </source>
</evidence>
<sequence length="638" mass="73063">MERKPSKLSESQSEKLIKVEGPRDSIEDPKRKSAGSIHKPPQKLPEPEVQLVEDVFGLYYDENRESHNIKRFTWRNKNKIQVQVINYGARITSIKLPDRRGEIEDIVLGFDDLAGYIYYQKHYFGATIGRMSNIVRNSTFVVDQKQYWLTPNKPPHHFNGGQRGLDQAVWNTYIEGKKVIMSHISPHLTEGYPGDLLVRVTFELSARNEFNISMDAQCTQPTIVNLSNLTYFNLAGHYAGPDHTYRHVLTINSNCFTAQEKGMPTGEILNVVHTQCDFQIPKTLGKVLGVVPRDGFNHNLCVNRGMDQGDCFVARMLHPPSGRMLEIYSNQCGVNFSTADEFGYGRVLTMEQIMPEDAEEIEPPDVMLTLFERVHKELMLHLAVDERSNYYQIRDLIVKIRDKALAVEAANLSEVPSKLTLEKCDGIPDPNMSTFIEAHPTVSKSQIFTDQSAVGSEEMTEEEEYSCVSDFVLTPLQMDYLQNTFNIVSQAVEDEEWIQLRNVMRKILDTAIIEEYPVEEGMEEEGSLMDESLKIPNKISAEVKPKKKKKPLRQNQIPFFYKSSDKIIGKERAVYRMHGGISLQTQNYPACANYKNFPSCVLRPGEVYKHTITYRFWIRAGNPNKWIKRNLAESKKQC</sequence>
<dbReference type="InterPro" id="IPR011013">
    <property type="entry name" value="Gal_mutarotase_sf_dom"/>
</dbReference>
<keyword evidence="11" id="KW-1185">Reference proteome</keyword>
<dbReference type="SUPFAM" id="SSF74650">
    <property type="entry name" value="Galactose mutarotase-like"/>
    <property type="match status" value="2"/>
</dbReference>
<evidence type="ECO:0000256" key="4">
    <source>
        <dbReference type="ARBA" id="ARBA00021023"/>
    </source>
</evidence>
<comment type="pathway">
    <text evidence="2">Carbohydrate metabolism; galactose metabolism.</text>
</comment>
<dbReference type="CDD" id="cd09019">
    <property type="entry name" value="galactose_mutarotase_like"/>
    <property type="match status" value="1"/>
</dbReference>
<evidence type="ECO:0000256" key="7">
    <source>
        <dbReference type="ARBA" id="ARBA00032729"/>
    </source>
</evidence>
<dbReference type="InterPro" id="IPR014718">
    <property type="entry name" value="GH-type_carb-bd"/>
</dbReference>
<organism evidence="10 11">
    <name type="scientific">Molorchus minor</name>
    <dbReference type="NCBI Taxonomy" id="1323400"/>
    <lineage>
        <taxon>Eukaryota</taxon>
        <taxon>Metazoa</taxon>
        <taxon>Ecdysozoa</taxon>
        <taxon>Arthropoda</taxon>
        <taxon>Hexapoda</taxon>
        <taxon>Insecta</taxon>
        <taxon>Pterygota</taxon>
        <taxon>Neoptera</taxon>
        <taxon>Endopterygota</taxon>
        <taxon>Coleoptera</taxon>
        <taxon>Polyphaga</taxon>
        <taxon>Cucujiformia</taxon>
        <taxon>Chrysomeloidea</taxon>
        <taxon>Cerambycidae</taxon>
        <taxon>Lamiinae</taxon>
        <taxon>Monochamini</taxon>
        <taxon>Molorchus</taxon>
    </lineage>
</organism>
<dbReference type="Pfam" id="PF01263">
    <property type="entry name" value="Aldose_epim"/>
    <property type="match status" value="1"/>
</dbReference>
<name>A0ABQ9K3C3_9CUCU</name>
<comment type="caution">
    <text evidence="10">The sequence shown here is derived from an EMBL/GenBank/DDBJ whole genome shotgun (WGS) entry which is preliminary data.</text>
</comment>
<dbReference type="Proteomes" id="UP001162164">
    <property type="component" value="Unassembled WGS sequence"/>
</dbReference>
<keyword evidence="6" id="KW-0119">Carbohydrate metabolism</keyword>
<feature type="compositionally biased region" description="Basic and acidic residues" evidence="9">
    <location>
        <begin position="1"/>
        <end position="31"/>
    </location>
</feature>
<evidence type="ECO:0000256" key="2">
    <source>
        <dbReference type="ARBA" id="ARBA00004947"/>
    </source>
</evidence>
<reference evidence="10" key="1">
    <citation type="journal article" date="2023" name="Insect Mol. Biol.">
        <title>Genome sequencing provides insights into the evolution of gene families encoding plant cell wall-degrading enzymes in longhorned beetles.</title>
        <authorList>
            <person name="Shin N.R."/>
            <person name="Okamura Y."/>
            <person name="Kirsch R."/>
            <person name="Pauchet Y."/>
        </authorList>
    </citation>
    <scope>NUCLEOTIDE SEQUENCE</scope>
    <source>
        <strain evidence="10">MMC_N1</strain>
    </source>
</reference>
<evidence type="ECO:0000313" key="11">
    <source>
        <dbReference type="Proteomes" id="UP001162164"/>
    </source>
</evidence>
<evidence type="ECO:0000313" key="10">
    <source>
        <dbReference type="EMBL" id="KAJ8984659.1"/>
    </source>
</evidence>
<comment type="function">
    <text evidence="8">Mutarotase that catalyzes the interconversion of beta-D-galactose and alpha-D-galactose during galactose metabolism. Beta-D-galactose is metabolized in the liver into glucose 1-phosphate, the primary metabolic fuel, by the action of four enzymes that constitute the Leloir pathway: GALM, GALK1 (galactokinase), GALT (galactose-1-phosphate uridylyltransferase) and GALE (UDP-galactose-4'-epimerase). Involved in the maintenance of the equilibrium between the beta- and alpha-anomers of galactose, therefore ensuring a sufficient supply of the alpha-anomer for GALK1. Also active on D-glucose although shows a preference for galactose over glucose.</text>
</comment>
<keyword evidence="5" id="KW-0413">Isomerase</keyword>
<dbReference type="Gene3D" id="2.70.98.10">
    <property type="match status" value="2"/>
</dbReference>
<feature type="region of interest" description="Disordered" evidence="9">
    <location>
        <begin position="1"/>
        <end position="44"/>
    </location>
</feature>
<comment type="catalytic activity">
    <reaction evidence="1">
        <text>alpha-D-galactose = beta-D-galactose</text>
        <dbReference type="Rhea" id="RHEA:28675"/>
        <dbReference type="ChEBI" id="CHEBI:27667"/>
        <dbReference type="ChEBI" id="CHEBI:28061"/>
        <dbReference type="EC" id="5.1.3.3"/>
    </reaction>
    <physiologicalReaction direction="right-to-left" evidence="1">
        <dbReference type="Rhea" id="RHEA:28677"/>
    </physiologicalReaction>
</comment>
<evidence type="ECO:0000256" key="9">
    <source>
        <dbReference type="SAM" id="MobiDB-lite"/>
    </source>
</evidence>
<gene>
    <name evidence="10" type="ORF">NQ317_015750</name>
</gene>
<dbReference type="InterPro" id="IPR047215">
    <property type="entry name" value="Galactose_mutarotase-like"/>
</dbReference>